<feature type="transmembrane region" description="Helical" evidence="2">
    <location>
        <begin position="319"/>
        <end position="342"/>
    </location>
</feature>
<feature type="transmembrane region" description="Helical" evidence="2">
    <location>
        <begin position="159"/>
        <end position="180"/>
    </location>
</feature>
<dbReference type="InParanoid" id="A0A0G4FLG2"/>
<feature type="region of interest" description="Disordered" evidence="1">
    <location>
        <begin position="439"/>
        <end position="458"/>
    </location>
</feature>
<feature type="compositionally biased region" description="Basic and acidic residues" evidence="1">
    <location>
        <begin position="439"/>
        <end position="452"/>
    </location>
</feature>
<evidence type="ECO:0000313" key="3">
    <source>
        <dbReference type="EMBL" id="CEM14849.1"/>
    </source>
</evidence>
<feature type="region of interest" description="Disordered" evidence="1">
    <location>
        <begin position="1"/>
        <end position="28"/>
    </location>
</feature>
<evidence type="ECO:0000313" key="4">
    <source>
        <dbReference type="Proteomes" id="UP000041254"/>
    </source>
</evidence>
<reference evidence="3 4" key="1">
    <citation type="submission" date="2014-11" db="EMBL/GenBank/DDBJ databases">
        <authorList>
            <person name="Zhu J."/>
            <person name="Qi W."/>
            <person name="Song R."/>
        </authorList>
    </citation>
    <scope>NUCLEOTIDE SEQUENCE [LARGE SCALE GENOMIC DNA]</scope>
</reference>
<dbReference type="Proteomes" id="UP000041254">
    <property type="component" value="Unassembled WGS sequence"/>
</dbReference>
<gene>
    <name evidence="3" type="ORF">Vbra_9316</name>
</gene>
<feature type="transmembrane region" description="Helical" evidence="2">
    <location>
        <begin position="100"/>
        <end position="120"/>
    </location>
</feature>
<dbReference type="AlphaFoldDB" id="A0A0G4FLG2"/>
<proteinExistence type="predicted"/>
<name>A0A0G4FLG2_VITBC</name>
<keyword evidence="2" id="KW-0472">Membrane</keyword>
<evidence type="ECO:0000256" key="1">
    <source>
        <dbReference type="SAM" id="MobiDB-lite"/>
    </source>
</evidence>
<sequence>MSVSFCARDETGMAASRDDDNDSVKTPKVDAPHRLRRKKSSLELWAEVHNEVETILDRSMRRLEYIEWSRQRIFLTVLRRHHPLLSLFIHNPVLTAVQRCLIGGAVLLGLLMVTAALFNYDTNEVDSDSYEDVSNKHPDDCLLNCGGELGDWEITARQLAVFFWAMIIAKPVPFCIYLLFRKDVPVIAPATVKRRRDSTSSLTSSMAHPQAPAPNSLSSLFQPFYAASEHTHRENLKHMKSSTIRGISKIGATGRHSGIFPLEMKLDRLEKWHRKERLGFLLAFLWWTWCIYFALTFVLSPRLADMAEWPIYRDFVVTALIDLIGHLLLQPLINFFIVTCLIGSVTKTGLLDGFVAAFPRYLDFTFSGTRSVQELAVQLHVIRDANIGRRAVLDAEWAQDEGLKIALTAVKLLCHGHPIIVEERHSPVNDLLDISAESQRDENALESAKEAPEAYISQ</sequence>
<protein>
    <submittedName>
        <fullName evidence="3">Uncharacterized protein</fullName>
    </submittedName>
</protein>
<accession>A0A0G4FLG2</accession>
<dbReference type="PhylomeDB" id="A0A0G4FLG2"/>
<dbReference type="EMBL" id="CDMY01000459">
    <property type="protein sequence ID" value="CEM14849.1"/>
    <property type="molecule type" value="Genomic_DNA"/>
</dbReference>
<keyword evidence="2" id="KW-1133">Transmembrane helix</keyword>
<keyword evidence="2" id="KW-0812">Transmembrane</keyword>
<organism evidence="3 4">
    <name type="scientific">Vitrella brassicaformis (strain CCMP3155)</name>
    <dbReference type="NCBI Taxonomy" id="1169540"/>
    <lineage>
        <taxon>Eukaryota</taxon>
        <taxon>Sar</taxon>
        <taxon>Alveolata</taxon>
        <taxon>Colpodellida</taxon>
        <taxon>Vitrellaceae</taxon>
        <taxon>Vitrella</taxon>
    </lineage>
</organism>
<feature type="compositionally biased region" description="Basic and acidic residues" evidence="1">
    <location>
        <begin position="7"/>
        <end position="28"/>
    </location>
</feature>
<feature type="transmembrane region" description="Helical" evidence="2">
    <location>
        <begin position="278"/>
        <end position="299"/>
    </location>
</feature>
<dbReference type="VEuPathDB" id="CryptoDB:Vbra_9316"/>
<evidence type="ECO:0000256" key="2">
    <source>
        <dbReference type="SAM" id="Phobius"/>
    </source>
</evidence>
<keyword evidence="4" id="KW-1185">Reference proteome</keyword>